<dbReference type="PANTHER" id="PTHR23308">
    <property type="entry name" value="NUCLEAR INHIBITOR OF PROTEIN PHOSPHATASE-1"/>
    <property type="match status" value="1"/>
</dbReference>
<dbReference type="RefSeq" id="WP_337335230.1">
    <property type="nucleotide sequence ID" value="NZ_JBBDHC010000008.1"/>
</dbReference>
<evidence type="ECO:0000313" key="4">
    <source>
        <dbReference type="Proteomes" id="UP001364472"/>
    </source>
</evidence>
<dbReference type="CDD" id="cd00060">
    <property type="entry name" value="FHA"/>
    <property type="match status" value="1"/>
</dbReference>
<keyword evidence="4" id="KW-1185">Reference proteome</keyword>
<dbReference type="SUPFAM" id="SSF49879">
    <property type="entry name" value="SMAD/FHA domain"/>
    <property type="match status" value="2"/>
</dbReference>
<name>A0AAW9R4D1_9GAMM</name>
<keyword evidence="1" id="KW-0472">Membrane</keyword>
<feature type="domain" description="FHA" evidence="2">
    <location>
        <begin position="143"/>
        <end position="192"/>
    </location>
</feature>
<dbReference type="AlphaFoldDB" id="A0AAW9R4D1"/>
<accession>A0AAW9R4D1</accession>
<dbReference type="Pfam" id="PF00498">
    <property type="entry name" value="FHA"/>
    <property type="match status" value="2"/>
</dbReference>
<protein>
    <submittedName>
        <fullName evidence="3">FHA domain-containing protein</fullName>
    </submittedName>
</protein>
<dbReference type="EMBL" id="JBBDHC010000008">
    <property type="protein sequence ID" value="MEJ1249516.1"/>
    <property type="molecule type" value="Genomic_DNA"/>
</dbReference>
<organism evidence="3 4">
    <name type="scientific">Denitratimonas tolerans</name>
    <dbReference type="NCBI Taxonomy" id="1338420"/>
    <lineage>
        <taxon>Bacteria</taxon>
        <taxon>Pseudomonadati</taxon>
        <taxon>Pseudomonadota</taxon>
        <taxon>Gammaproteobacteria</taxon>
        <taxon>Lysobacterales</taxon>
        <taxon>Lysobacteraceae</taxon>
        <taxon>Denitratimonas</taxon>
    </lineage>
</organism>
<dbReference type="InterPro" id="IPR000253">
    <property type="entry name" value="FHA_dom"/>
</dbReference>
<dbReference type="PROSITE" id="PS50006">
    <property type="entry name" value="FHA_DOMAIN"/>
    <property type="match status" value="1"/>
</dbReference>
<feature type="transmembrane region" description="Helical" evidence="1">
    <location>
        <begin position="240"/>
        <end position="261"/>
    </location>
</feature>
<dbReference type="Gene3D" id="2.60.200.20">
    <property type="match status" value="2"/>
</dbReference>
<reference evidence="3 4" key="1">
    <citation type="journal article" date="2016" name="Antonie Van Leeuwenhoek">
        <title>Denitratimonas tolerans gen. nov., sp. nov., a denitrifying bacterium isolated from a bioreactor for tannery wastewater treatment.</title>
        <authorList>
            <person name="Han S.I."/>
            <person name="Kim J.O."/>
            <person name="Lee Y.R."/>
            <person name="Ekpeghere K.I."/>
            <person name="Koh S.C."/>
            <person name="Whang K.S."/>
        </authorList>
    </citation>
    <scope>NUCLEOTIDE SEQUENCE [LARGE SCALE GENOMIC DNA]</scope>
    <source>
        <strain evidence="3 4">KACC 17565</strain>
    </source>
</reference>
<evidence type="ECO:0000313" key="3">
    <source>
        <dbReference type="EMBL" id="MEJ1249516.1"/>
    </source>
</evidence>
<dbReference type="Proteomes" id="UP001364472">
    <property type="component" value="Unassembled WGS sequence"/>
</dbReference>
<dbReference type="InterPro" id="IPR050923">
    <property type="entry name" value="Cell_Proc_Reg/RNA_Proc"/>
</dbReference>
<evidence type="ECO:0000256" key="1">
    <source>
        <dbReference type="SAM" id="Phobius"/>
    </source>
</evidence>
<keyword evidence="1" id="KW-1133">Transmembrane helix</keyword>
<gene>
    <name evidence="3" type="ORF">WB794_07510</name>
</gene>
<sequence length="263" mass="27057">MKLFFPGGEHPQVLVGQGSQLVGSDPEASVVLAAPDIVVRHAELTRDGDVLHVHALDGIVALNGQTLAAGATAALKAGDLIGFGTVQARLVAIEKAGAAPAPSRPAAVDETGATRVRMAVPRFVLRGVSGAAFGKVYPVLTLQTIGRQSDCDIAIASEEISRRHAQVKPTPAGLMVEDLGSSNGTFINGQRVQQGLLKPGEELRLDNIRFLLVAPGAEIPATSTLAKGHEPEEAKGGSGAGWIAVALVALAAAAAAAYYLFLR</sequence>
<evidence type="ECO:0000259" key="2">
    <source>
        <dbReference type="PROSITE" id="PS50006"/>
    </source>
</evidence>
<dbReference type="InterPro" id="IPR008984">
    <property type="entry name" value="SMAD_FHA_dom_sf"/>
</dbReference>
<keyword evidence="1" id="KW-0812">Transmembrane</keyword>
<comment type="caution">
    <text evidence="3">The sequence shown here is derived from an EMBL/GenBank/DDBJ whole genome shotgun (WGS) entry which is preliminary data.</text>
</comment>
<proteinExistence type="predicted"/>
<dbReference type="SMART" id="SM00240">
    <property type="entry name" value="FHA"/>
    <property type="match status" value="1"/>
</dbReference>